<comment type="similarity">
    <text evidence="2 9">Belongs to the peptidase S10 family.</text>
</comment>
<dbReference type="PANTHER" id="PTHR11802:SF3">
    <property type="entry name" value="RETINOID-INDUCIBLE SERINE CARBOXYPEPTIDASE"/>
    <property type="match status" value="1"/>
</dbReference>
<keyword evidence="4 9" id="KW-0121">Carboxypeptidase</keyword>
<dbReference type="AlphaFoldDB" id="A0A2I0K2U4"/>
<gene>
    <name evidence="10" type="ORF">CRG98_017578</name>
</gene>
<evidence type="ECO:0000256" key="7">
    <source>
        <dbReference type="ARBA" id="ARBA00022801"/>
    </source>
</evidence>
<organism evidence="10 11">
    <name type="scientific">Punica granatum</name>
    <name type="common">Pomegranate</name>
    <dbReference type="NCBI Taxonomy" id="22663"/>
    <lineage>
        <taxon>Eukaryota</taxon>
        <taxon>Viridiplantae</taxon>
        <taxon>Streptophyta</taxon>
        <taxon>Embryophyta</taxon>
        <taxon>Tracheophyta</taxon>
        <taxon>Spermatophyta</taxon>
        <taxon>Magnoliopsida</taxon>
        <taxon>eudicotyledons</taxon>
        <taxon>Gunneridae</taxon>
        <taxon>Pentapetalae</taxon>
        <taxon>rosids</taxon>
        <taxon>malvids</taxon>
        <taxon>Myrtales</taxon>
        <taxon>Lythraceae</taxon>
        <taxon>Punica</taxon>
    </lineage>
</organism>
<dbReference type="EC" id="3.4.16.-" evidence="9"/>
<protein>
    <recommendedName>
        <fullName evidence="9">Carboxypeptidase</fullName>
        <ecNumber evidence="9">3.4.16.-</ecNumber>
    </recommendedName>
</protein>
<sequence length="465" mass="51195">MAKVLCVLVVSALLSLFHGFTTATVKTEDGSEEWGYVEVRPRAHMFWWLYRSPYRVNDPSRPWPVILWLQGGPGASGVGIGNFQEIGPLDSNLKPRNSTWLRVADLLFVDNPVGTGFSFVEDASNDKLLVKTDEEAADDLTTLLIMIFNRDEGLQKSPLYIVAESYGGKFAVTLALAALDAIEAGKLKLTLGGVALGDSWISPEDFVFSWAPLLKDLSRLDTNGAKKSMSVAEKIRDELIHGKYVEATTSWRELEEVISQSSNLVDFYNVLLDAFMDPVSSVAAEELGNAIAAQRYSTYLNYLKSSSSSPGSDGDINSLMEGPIRKKLKIIPKNVTWGGQGNAVFNNFQGDFMKPRINEVDELLAKGVNVTVYNGQLDLICATKGTEAWLGKLKWEGLHEFLDMDRTPLYCGTSKLGTRGFTKSYKNLHFYWILGAGHFVPVDQPCVALNMVGSITQSPTTPHSS</sequence>
<evidence type="ECO:0000256" key="3">
    <source>
        <dbReference type="ARBA" id="ARBA00022525"/>
    </source>
</evidence>
<evidence type="ECO:0000256" key="1">
    <source>
        <dbReference type="ARBA" id="ARBA00004613"/>
    </source>
</evidence>
<name>A0A2I0K2U4_PUNGR</name>
<dbReference type="GO" id="GO:0006508">
    <property type="term" value="P:proteolysis"/>
    <property type="evidence" value="ECO:0007669"/>
    <property type="project" value="UniProtKB-KW"/>
</dbReference>
<dbReference type="InterPro" id="IPR029058">
    <property type="entry name" value="AB_hydrolase_fold"/>
</dbReference>
<dbReference type="OrthoDB" id="443318at2759"/>
<evidence type="ECO:0000256" key="6">
    <source>
        <dbReference type="ARBA" id="ARBA00022729"/>
    </source>
</evidence>
<dbReference type="FunFam" id="3.40.50.1820:FF:000123">
    <property type="entry name" value="Carboxypeptidase"/>
    <property type="match status" value="1"/>
</dbReference>
<dbReference type="Pfam" id="PF00450">
    <property type="entry name" value="Peptidase_S10"/>
    <property type="match status" value="1"/>
</dbReference>
<evidence type="ECO:0000256" key="5">
    <source>
        <dbReference type="ARBA" id="ARBA00022670"/>
    </source>
</evidence>
<dbReference type="STRING" id="22663.A0A2I0K2U4"/>
<keyword evidence="8" id="KW-0325">Glycoprotein</keyword>
<dbReference type="PROSITE" id="PS00131">
    <property type="entry name" value="CARBOXYPEPT_SER_SER"/>
    <property type="match status" value="1"/>
</dbReference>
<dbReference type="InterPro" id="IPR001563">
    <property type="entry name" value="Peptidase_S10"/>
</dbReference>
<keyword evidence="7 9" id="KW-0378">Hydrolase</keyword>
<evidence type="ECO:0000256" key="4">
    <source>
        <dbReference type="ARBA" id="ARBA00022645"/>
    </source>
</evidence>
<dbReference type="GO" id="GO:0004185">
    <property type="term" value="F:serine-type carboxypeptidase activity"/>
    <property type="evidence" value="ECO:0007669"/>
    <property type="project" value="UniProtKB-UniRule"/>
</dbReference>
<dbReference type="Proteomes" id="UP000233551">
    <property type="component" value="Unassembled WGS sequence"/>
</dbReference>
<comment type="caution">
    <text evidence="10">The sequence shown here is derived from an EMBL/GenBank/DDBJ whole genome shotgun (WGS) entry which is preliminary data.</text>
</comment>
<dbReference type="InterPro" id="IPR018202">
    <property type="entry name" value="Ser_caboxypep_ser_AS"/>
</dbReference>
<feature type="signal peptide" evidence="9">
    <location>
        <begin position="1"/>
        <end position="23"/>
    </location>
</feature>
<proteinExistence type="inferred from homology"/>
<evidence type="ECO:0000313" key="10">
    <source>
        <dbReference type="EMBL" id="PKI62026.1"/>
    </source>
</evidence>
<evidence type="ECO:0000256" key="2">
    <source>
        <dbReference type="ARBA" id="ARBA00009431"/>
    </source>
</evidence>
<evidence type="ECO:0000313" key="11">
    <source>
        <dbReference type="Proteomes" id="UP000233551"/>
    </source>
</evidence>
<keyword evidence="6 9" id="KW-0732">Signal</keyword>
<keyword evidence="5 9" id="KW-0645">Protease</keyword>
<dbReference type="PRINTS" id="PR00724">
    <property type="entry name" value="CRBOXYPTASEC"/>
</dbReference>
<reference evidence="10 11" key="1">
    <citation type="submission" date="2017-11" db="EMBL/GenBank/DDBJ databases">
        <title>De-novo sequencing of pomegranate (Punica granatum L.) genome.</title>
        <authorList>
            <person name="Akparov Z."/>
            <person name="Amiraslanov A."/>
            <person name="Hajiyeva S."/>
            <person name="Abbasov M."/>
            <person name="Kaur K."/>
            <person name="Hamwieh A."/>
            <person name="Solovyev V."/>
            <person name="Salamov A."/>
            <person name="Braich B."/>
            <person name="Kosarev P."/>
            <person name="Mahmoud A."/>
            <person name="Hajiyev E."/>
            <person name="Babayeva S."/>
            <person name="Izzatullayeva V."/>
            <person name="Mammadov A."/>
            <person name="Mammadov A."/>
            <person name="Sharifova S."/>
            <person name="Ojaghi J."/>
            <person name="Eynullazada K."/>
            <person name="Bayramov B."/>
            <person name="Abdulazimova A."/>
            <person name="Shahmuradov I."/>
        </authorList>
    </citation>
    <scope>NUCLEOTIDE SEQUENCE [LARGE SCALE GENOMIC DNA]</scope>
    <source>
        <strain evidence="11">cv. AG2017</strain>
        <tissue evidence="10">Leaf</tissue>
    </source>
</reference>
<dbReference type="EMBL" id="PGOL01000989">
    <property type="protein sequence ID" value="PKI62026.1"/>
    <property type="molecule type" value="Genomic_DNA"/>
</dbReference>
<dbReference type="GeneID" id="116199505"/>
<dbReference type="Gene3D" id="3.40.50.1820">
    <property type="entry name" value="alpha/beta hydrolase"/>
    <property type="match status" value="1"/>
</dbReference>
<keyword evidence="3" id="KW-0964">Secreted</keyword>
<dbReference type="SUPFAM" id="SSF53474">
    <property type="entry name" value="alpha/beta-Hydrolases"/>
    <property type="match status" value="1"/>
</dbReference>
<feature type="chain" id="PRO_5047550940" description="Carboxypeptidase" evidence="9">
    <location>
        <begin position="24"/>
        <end position="465"/>
    </location>
</feature>
<keyword evidence="11" id="KW-1185">Reference proteome</keyword>
<dbReference type="GO" id="GO:0005576">
    <property type="term" value="C:extracellular region"/>
    <property type="evidence" value="ECO:0007669"/>
    <property type="project" value="UniProtKB-SubCell"/>
</dbReference>
<evidence type="ECO:0000256" key="8">
    <source>
        <dbReference type="ARBA" id="ARBA00023180"/>
    </source>
</evidence>
<evidence type="ECO:0000256" key="9">
    <source>
        <dbReference type="RuleBase" id="RU361156"/>
    </source>
</evidence>
<dbReference type="PANTHER" id="PTHR11802">
    <property type="entry name" value="SERINE PROTEASE FAMILY S10 SERINE CARBOXYPEPTIDASE"/>
    <property type="match status" value="1"/>
</dbReference>
<accession>A0A2I0K2U4</accession>
<comment type="subcellular location">
    <subcellularLocation>
        <location evidence="1">Secreted</location>
    </subcellularLocation>
</comment>